<organism evidence="1 2">
    <name type="scientific">Helianthus annuus</name>
    <name type="common">Common sunflower</name>
    <dbReference type="NCBI Taxonomy" id="4232"/>
    <lineage>
        <taxon>Eukaryota</taxon>
        <taxon>Viridiplantae</taxon>
        <taxon>Streptophyta</taxon>
        <taxon>Embryophyta</taxon>
        <taxon>Tracheophyta</taxon>
        <taxon>Spermatophyta</taxon>
        <taxon>Magnoliopsida</taxon>
        <taxon>eudicotyledons</taxon>
        <taxon>Gunneridae</taxon>
        <taxon>Pentapetalae</taxon>
        <taxon>asterids</taxon>
        <taxon>campanulids</taxon>
        <taxon>Asterales</taxon>
        <taxon>Asteraceae</taxon>
        <taxon>Asteroideae</taxon>
        <taxon>Heliantheae alliance</taxon>
        <taxon>Heliantheae</taxon>
        <taxon>Helianthus</taxon>
    </lineage>
</organism>
<reference evidence="1" key="1">
    <citation type="journal article" date="2017" name="Nature">
        <title>The sunflower genome provides insights into oil metabolism, flowering and Asterid evolution.</title>
        <authorList>
            <person name="Badouin H."/>
            <person name="Gouzy J."/>
            <person name="Grassa C.J."/>
            <person name="Murat F."/>
            <person name="Staton S.E."/>
            <person name="Cottret L."/>
            <person name="Lelandais-Briere C."/>
            <person name="Owens G.L."/>
            <person name="Carrere S."/>
            <person name="Mayjonade B."/>
            <person name="Legrand L."/>
            <person name="Gill N."/>
            <person name="Kane N.C."/>
            <person name="Bowers J.E."/>
            <person name="Hubner S."/>
            <person name="Bellec A."/>
            <person name="Berard A."/>
            <person name="Berges H."/>
            <person name="Blanchet N."/>
            <person name="Boniface M.C."/>
            <person name="Brunel D."/>
            <person name="Catrice O."/>
            <person name="Chaidir N."/>
            <person name="Claudel C."/>
            <person name="Donnadieu C."/>
            <person name="Faraut T."/>
            <person name="Fievet G."/>
            <person name="Helmstetter N."/>
            <person name="King M."/>
            <person name="Knapp S.J."/>
            <person name="Lai Z."/>
            <person name="Le Paslier M.C."/>
            <person name="Lippi Y."/>
            <person name="Lorenzon L."/>
            <person name="Mandel J.R."/>
            <person name="Marage G."/>
            <person name="Marchand G."/>
            <person name="Marquand E."/>
            <person name="Bret-Mestries E."/>
            <person name="Morien E."/>
            <person name="Nambeesan S."/>
            <person name="Nguyen T."/>
            <person name="Pegot-Espagnet P."/>
            <person name="Pouilly N."/>
            <person name="Raftis F."/>
            <person name="Sallet E."/>
            <person name="Schiex T."/>
            <person name="Thomas J."/>
            <person name="Vandecasteele C."/>
            <person name="Vares D."/>
            <person name="Vear F."/>
            <person name="Vautrin S."/>
            <person name="Crespi M."/>
            <person name="Mangin B."/>
            <person name="Burke J.M."/>
            <person name="Salse J."/>
            <person name="Munos S."/>
            <person name="Vincourt P."/>
            <person name="Rieseberg L.H."/>
            <person name="Langlade N.B."/>
        </authorList>
    </citation>
    <scope>NUCLEOTIDE SEQUENCE</scope>
    <source>
        <tissue evidence="1">Leaves</tissue>
    </source>
</reference>
<dbReference type="EMBL" id="MNCJ02000320">
    <property type="protein sequence ID" value="KAF5805649.1"/>
    <property type="molecule type" value="Genomic_DNA"/>
</dbReference>
<dbReference type="Gramene" id="mRNA:HanXRQr2_Chr05g0211841">
    <property type="protein sequence ID" value="mRNA:HanXRQr2_Chr05g0211841"/>
    <property type="gene ID" value="HanXRQr2_Chr05g0211841"/>
</dbReference>
<keyword evidence="2" id="KW-1185">Reference proteome</keyword>
<evidence type="ECO:0000313" key="2">
    <source>
        <dbReference type="Proteomes" id="UP000215914"/>
    </source>
</evidence>
<accession>A0A9K3IZC1</accession>
<protein>
    <submittedName>
        <fullName evidence="1">Uncharacterized protein</fullName>
    </submittedName>
</protein>
<evidence type="ECO:0000313" key="1">
    <source>
        <dbReference type="EMBL" id="KAF5805649.1"/>
    </source>
</evidence>
<proteinExistence type="predicted"/>
<comment type="caution">
    <text evidence="1">The sequence shown here is derived from an EMBL/GenBank/DDBJ whole genome shotgun (WGS) entry which is preliminary data.</text>
</comment>
<gene>
    <name evidence="1" type="ORF">HanXRQr2_Chr05g0211841</name>
</gene>
<name>A0A9K3IZC1_HELAN</name>
<dbReference type="AlphaFoldDB" id="A0A9K3IZC1"/>
<sequence>MSLTLDKLYGILEKNGLNGSSTQRSSKGHKERIAIWILASP</sequence>
<reference evidence="1" key="2">
    <citation type="submission" date="2020-06" db="EMBL/GenBank/DDBJ databases">
        <title>Helianthus annuus Genome sequencing and assembly Release 2.</title>
        <authorList>
            <person name="Gouzy J."/>
            <person name="Langlade N."/>
            <person name="Munos S."/>
        </authorList>
    </citation>
    <scope>NUCLEOTIDE SEQUENCE</scope>
    <source>
        <tissue evidence="1">Leaves</tissue>
    </source>
</reference>
<dbReference type="Proteomes" id="UP000215914">
    <property type="component" value="Unassembled WGS sequence"/>
</dbReference>